<dbReference type="Proteomes" id="UP000264779">
    <property type="component" value="Unassembled WGS sequence"/>
</dbReference>
<gene>
    <name evidence="2" type="ORF">DEB45_17095</name>
</gene>
<dbReference type="EMBL" id="DONK01000266">
    <property type="protein sequence ID" value="HBU52971.1"/>
    <property type="molecule type" value="Genomic_DNA"/>
</dbReference>
<feature type="chain" id="PRO_5016801689" description="Calcium-dependent phosphoinositide phospholipase C" evidence="1">
    <location>
        <begin position="19"/>
        <end position="354"/>
    </location>
</feature>
<dbReference type="PROSITE" id="PS50007">
    <property type="entry name" value="PIPLC_X_DOMAIN"/>
    <property type="match status" value="1"/>
</dbReference>
<dbReference type="CDD" id="cd08589">
    <property type="entry name" value="PI-PLCc_SaPLC1_like"/>
    <property type="match status" value="1"/>
</dbReference>
<dbReference type="RefSeq" id="WP_272965539.1">
    <property type="nucleotide sequence ID" value="NZ_CALBIY010000069.1"/>
</dbReference>
<feature type="signal peptide" evidence="1">
    <location>
        <begin position="1"/>
        <end position="18"/>
    </location>
</feature>
<evidence type="ECO:0000256" key="1">
    <source>
        <dbReference type="SAM" id="SignalP"/>
    </source>
</evidence>
<dbReference type="Pfam" id="PF16670">
    <property type="entry name" value="PI-PLC-C1"/>
    <property type="match status" value="1"/>
</dbReference>
<dbReference type="SUPFAM" id="SSF51695">
    <property type="entry name" value="PLC-like phosphodiesterases"/>
    <property type="match status" value="1"/>
</dbReference>
<organism evidence="2 3">
    <name type="scientific">Alteromonas australica</name>
    <dbReference type="NCBI Taxonomy" id="589873"/>
    <lineage>
        <taxon>Bacteria</taxon>
        <taxon>Pseudomonadati</taxon>
        <taxon>Pseudomonadota</taxon>
        <taxon>Gammaproteobacteria</taxon>
        <taxon>Alteromonadales</taxon>
        <taxon>Alteromonadaceae</taxon>
        <taxon>Alteromonas/Salinimonas group</taxon>
        <taxon>Alteromonas</taxon>
    </lineage>
</organism>
<evidence type="ECO:0008006" key="4">
    <source>
        <dbReference type="Google" id="ProtNLM"/>
    </source>
</evidence>
<evidence type="ECO:0000313" key="3">
    <source>
        <dbReference type="Proteomes" id="UP000264779"/>
    </source>
</evidence>
<comment type="caution">
    <text evidence="2">The sequence shown here is derived from an EMBL/GenBank/DDBJ whole genome shotgun (WGS) entry which is preliminary data.</text>
</comment>
<dbReference type="Gene3D" id="3.20.20.190">
    <property type="entry name" value="Phosphatidylinositol (PI) phosphodiesterase"/>
    <property type="match status" value="1"/>
</dbReference>
<dbReference type="InterPro" id="IPR017946">
    <property type="entry name" value="PLC-like_Pdiesterase_TIM-brl"/>
</dbReference>
<proteinExistence type="predicted"/>
<evidence type="ECO:0000313" key="2">
    <source>
        <dbReference type="EMBL" id="HBU52971.1"/>
    </source>
</evidence>
<dbReference type="GO" id="GO:0006629">
    <property type="term" value="P:lipid metabolic process"/>
    <property type="evidence" value="ECO:0007669"/>
    <property type="project" value="InterPro"/>
</dbReference>
<reference evidence="2 3" key="1">
    <citation type="journal article" date="2018" name="Nat. Biotechnol.">
        <title>A standardized bacterial taxonomy based on genome phylogeny substantially revises the tree of life.</title>
        <authorList>
            <person name="Parks D.H."/>
            <person name="Chuvochina M."/>
            <person name="Waite D.W."/>
            <person name="Rinke C."/>
            <person name="Skarshewski A."/>
            <person name="Chaumeil P.A."/>
            <person name="Hugenholtz P."/>
        </authorList>
    </citation>
    <scope>NUCLEOTIDE SEQUENCE [LARGE SCALE GENOMIC DNA]</scope>
    <source>
        <strain evidence="2">UBA11621</strain>
    </source>
</reference>
<name>A0A358E3A7_9ALTE</name>
<sequence>MRFVSFVFGCCLILSAKAASLNEYQVIGSHNSYKKPLPVSLLAFLDKRAPGMWTKLNYSHPSLTEQLDMGLRQLEIDVVNDPQGGQYHAPETELLLNDTWFNDQQREHLAQSGFKVMHIPHLDMQTHCVLFSTCLTRLVTWSNAHPNHFPITILVNAKETQPDFISRPSPAPFSAQAYKRLDDEIAQLLKHKLVTTDEIRGEFNSLKRAVLTQGWPQLDSLRGKFLFIFDANTHQRAQYVKHAPSLKGRSMFISVPEEWDEAAIFIRNNPRNQLDDIRALVAQGFLVRTRADANLSATTDDMALQKQAAFASGAQFISTDFYAGALLSRQRGHVVSFESPPFVRSHPFLNNNVN</sequence>
<dbReference type="GO" id="GO:0008081">
    <property type="term" value="F:phosphoric diester hydrolase activity"/>
    <property type="evidence" value="ECO:0007669"/>
    <property type="project" value="InterPro"/>
</dbReference>
<dbReference type="AlphaFoldDB" id="A0A358E3A7"/>
<keyword evidence="1" id="KW-0732">Signal</keyword>
<protein>
    <recommendedName>
        <fullName evidence="4">Calcium-dependent phosphoinositide phospholipase C</fullName>
    </recommendedName>
</protein>
<dbReference type="InterPro" id="IPR032075">
    <property type="entry name" value="PI-PLC-C1"/>
</dbReference>
<accession>A0A358E3A7</accession>